<evidence type="ECO:0000313" key="5">
    <source>
        <dbReference type="EMBL" id="GIH24346.1"/>
    </source>
</evidence>
<evidence type="ECO:0000256" key="2">
    <source>
        <dbReference type="ARBA" id="ARBA00022723"/>
    </source>
</evidence>
<dbReference type="InterPro" id="IPR050251">
    <property type="entry name" value="HpcH-HpaI_aldolase"/>
</dbReference>
<dbReference type="GO" id="GO:0016832">
    <property type="term" value="F:aldehyde-lyase activity"/>
    <property type="evidence" value="ECO:0007669"/>
    <property type="project" value="TreeGrafter"/>
</dbReference>
<dbReference type="Proteomes" id="UP000640052">
    <property type="component" value="Unassembled WGS sequence"/>
</dbReference>
<keyword evidence="3" id="KW-0456">Lyase</keyword>
<dbReference type="Pfam" id="PF03328">
    <property type="entry name" value="HpcH_HpaI"/>
    <property type="match status" value="1"/>
</dbReference>
<dbReference type="InterPro" id="IPR015813">
    <property type="entry name" value="Pyrv/PenolPyrv_kinase-like_dom"/>
</dbReference>
<dbReference type="AlphaFoldDB" id="A0A919UJX7"/>
<dbReference type="PANTHER" id="PTHR30502:SF0">
    <property type="entry name" value="PHOSPHOENOLPYRUVATE CARBOXYLASE FAMILY PROTEIN"/>
    <property type="match status" value="1"/>
</dbReference>
<evidence type="ECO:0000259" key="4">
    <source>
        <dbReference type="Pfam" id="PF03328"/>
    </source>
</evidence>
<evidence type="ECO:0000313" key="6">
    <source>
        <dbReference type="Proteomes" id="UP000640052"/>
    </source>
</evidence>
<dbReference type="GO" id="GO:0046872">
    <property type="term" value="F:metal ion binding"/>
    <property type="evidence" value="ECO:0007669"/>
    <property type="project" value="UniProtKB-KW"/>
</dbReference>
<accession>A0A919UJX7</accession>
<keyword evidence="2" id="KW-0479">Metal-binding</keyword>
<name>A0A919UJX7_9ACTN</name>
<sequence length="263" mass="27312">MSDNPLIRRWRAGEVTYGVWCTVPGSVSAELIARQGPDYCCLDFQHGLIDLAAGVTMMQAVEAGGSIPVARVNWNEPNRIMQVLDAGARGVVVPMVGNAEEAARAARAFRFPPHGDRSWGPVRTGGVLGGTDPETLADQACILMIETADGIGNVREIAAVPGVDALYIGPSDLSLSLGLRPGHTPPDPRFTEVVDGIRTVCLENGIAAGIHCGSGEEAARYAEQGFTMITVGTDSSLLSGAVRGNLDAARGGTGSAGRAAGIY</sequence>
<feature type="domain" description="HpcH/HpaI aldolase/citrate lyase" evidence="4">
    <location>
        <begin position="19"/>
        <end position="238"/>
    </location>
</feature>
<organism evidence="5 6">
    <name type="scientific">Acrocarpospora phusangensis</name>
    <dbReference type="NCBI Taxonomy" id="1070424"/>
    <lineage>
        <taxon>Bacteria</taxon>
        <taxon>Bacillati</taxon>
        <taxon>Actinomycetota</taxon>
        <taxon>Actinomycetes</taxon>
        <taxon>Streptosporangiales</taxon>
        <taxon>Streptosporangiaceae</taxon>
        <taxon>Acrocarpospora</taxon>
    </lineage>
</organism>
<dbReference type="RefSeq" id="WP_204041109.1">
    <property type="nucleotide sequence ID" value="NZ_BOOA01000017.1"/>
</dbReference>
<proteinExistence type="inferred from homology"/>
<dbReference type="PANTHER" id="PTHR30502">
    <property type="entry name" value="2-KETO-3-DEOXY-L-RHAMNONATE ALDOLASE"/>
    <property type="match status" value="1"/>
</dbReference>
<evidence type="ECO:0000256" key="1">
    <source>
        <dbReference type="ARBA" id="ARBA00005568"/>
    </source>
</evidence>
<keyword evidence="6" id="KW-1185">Reference proteome</keyword>
<protein>
    <submittedName>
        <fullName evidence="5">Aldolase</fullName>
    </submittedName>
</protein>
<reference evidence="5" key="1">
    <citation type="submission" date="2021-01" db="EMBL/GenBank/DDBJ databases">
        <title>Whole genome shotgun sequence of Acrocarpospora phusangensis NBRC 108782.</title>
        <authorList>
            <person name="Komaki H."/>
            <person name="Tamura T."/>
        </authorList>
    </citation>
    <scope>NUCLEOTIDE SEQUENCE</scope>
    <source>
        <strain evidence="5">NBRC 108782</strain>
    </source>
</reference>
<dbReference type="InterPro" id="IPR040442">
    <property type="entry name" value="Pyrv_kinase-like_dom_sf"/>
</dbReference>
<dbReference type="GO" id="GO:0005737">
    <property type="term" value="C:cytoplasm"/>
    <property type="evidence" value="ECO:0007669"/>
    <property type="project" value="TreeGrafter"/>
</dbReference>
<evidence type="ECO:0000256" key="3">
    <source>
        <dbReference type="ARBA" id="ARBA00023239"/>
    </source>
</evidence>
<dbReference type="InterPro" id="IPR005000">
    <property type="entry name" value="Aldolase/citrate-lyase_domain"/>
</dbReference>
<gene>
    <name evidence="5" type="ORF">Aph01nite_26560</name>
</gene>
<comment type="caution">
    <text evidence="5">The sequence shown here is derived from an EMBL/GenBank/DDBJ whole genome shotgun (WGS) entry which is preliminary data.</text>
</comment>
<dbReference type="SUPFAM" id="SSF51621">
    <property type="entry name" value="Phosphoenolpyruvate/pyruvate domain"/>
    <property type="match status" value="1"/>
</dbReference>
<comment type="similarity">
    <text evidence="1">Belongs to the HpcH/HpaI aldolase family.</text>
</comment>
<dbReference type="EMBL" id="BOOA01000017">
    <property type="protein sequence ID" value="GIH24346.1"/>
    <property type="molecule type" value="Genomic_DNA"/>
</dbReference>
<dbReference type="Gene3D" id="3.20.20.60">
    <property type="entry name" value="Phosphoenolpyruvate-binding domains"/>
    <property type="match status" value="1"/>
</dbReference>